<keyword evidence="1" id="KW-0732">Signal</keyword>
<dbReference type="SUPFAM" id="SSF49503">
    <property type="entry name" value="Cupredoxins"/>
    <property type="match status" value="1"/>
</dbReference>
<accession>A0ABQ4NDG8</accession>
<name>A0ABQ4NDG8_9BACL</name>
<gene>
    <name evidence="2" type="ORF">PACILC2_47980</name>
</gene>
<keyword evidence="3" id="KW-1185">Reference proteome</keyword>
<evidence type="ECO:0000256" key="1">
    <source>
        <dbReference type="SAM" id="SignalP"/>
    </source>
</evidence>
<dbReference type="Proteomes" id="UP000680304">
    <property type="component" value="Unassembled WGS sequence"/>
</dbReference>
<evidence type="ECO:0008006" key="4">
    <source>
        <dbReference type="Google" id="ProtNLM"/>
    </source>
</evidence>
<dbReference type="PROSITE" id="PS51257">
    <property type="entry name" value="PROKAR_LIPOPROTEIN"/>
    <property type="match status" value="1"/>
</dbReference>
<feature type="chain" id="PRO_5046023783" description="Cytochrome C oxidase subunit II" evidence="1">
    <location>
        <begin position="20"/>
        <end position="128"/>
    </location>
</feature>
<dbReference type="Gene3D" id="2.60.40.420">
    <property type="entry name" value="Cupredoxins - blue copper proteins"/>
    <property type="match status" value="1"/>
</dbReference>
<dbReference type="RefSeq" id="WP_062494864.1">
    <property type="nucleotide sequence ID" value="NZ_BOVJ01000171.1"/>
</dbReference>
<dbReference type="InterPro" id="IPR008972">
    <property type="entry name" value="Cupredoxin"/>
</dbReference>
<protein>
    <recommendedName>
        <fullName evidence="4">Cytochrome C oxidase subunit II</fullName>
    </recommendedName>
</protein>
<dbReference type="EMBL" id="BOVJ01000171">
    <property type="protein sequence ID" value="GIQ66230.1"/>
    <property type="molecule type" value="Genomic_DNA"/>
</dbReference>
<sequence length="128" mass="13423">MKKTYGLLALIVVLSFALAACGGSTKEETPAGEGGDTGGAATGQEIVIKASNWQFDQSEYRVPKGQPFTLKLESTEGVHGIEVANTDIKLGNGESKTYTLDNAGDYELSCNVPCGVGHAKMKAKLVVE</sequence>
<comment type="caution">
    <text evidence="2">The sequence shown here is derived from an EMBL/GenBank/DDBJ whole genome shotgun (WGS) entry which is preliminary data.</text>
</comment>
<organism evidence="2 3">
    <name type="scientific">Paenibacillus cisolokensis</name>
    <dbReference type="NCBI Taxonomy" id="1658519"/>
    <lineage>
        <taxon>Bacteria</taxon>
        <taxon>Bacillati</taxon>
        <taxon>Bacillota</taxon>
        <taxon>Bacilli</taxon>
        <taxon>Bacillales</taxon>
        <taxon>Paenibacillaceae</taxon>
        <taxon>Paenibacillus</taxon>
    </lineage>
</organism>
<reference evidence="2 3" key="1">
    <citation type="submission" date="2021-04" db="EMBL/GenBank/DDBJ databases">
        <title>Draft genome sequence of Paenibacillus cisolokensis, LC2-13A.</title>
        <authorList>
            <person name="Uke A."/>
            <person name="Chhe C."/>
            <person name="Baramee S."/>
            <person name="Kosugi A."/>
        </authorList>
    </citation>
    <scope>NUCLEOTIDE SEQUENCE [LARGE SCALE GENOMIC DNA]</scope>
    <source>
        <strain evidence="2 3">LC2-13A</strain>
    </source>
</reference>
<feature type="signal peptide" evidence="1">
    <location>
        <begin position="1"/>
        <end position="19"/>
    </location>
</feature>
<proteinExistence type="predicted"/>
<evidence type="ECO:0000313" key="2">
    <source>
        <dbReference type="EMBL" id="GIQ66230.1"/>
    </source>
</evidence>
<evidence type="ECO:0000313" key="3">
    <source>
        <dbReference type="Proteomes" id="UP000680304"/>
    </source>
</evidence>